<protein>
    <recommendedName>
        <fullName evidence="3">HMA domain-containing protein</fullName>
    </recommendedName>
</protein>
<organism evidence="1 2">
    <name type="scientific">Kalanchoe fedtschenkoi</name>
    <name type="common">Lavender scallops</name>
    <name type="synonym">South American air plant</name>
    <dbReference type="NCBI Taxonomy" id="63787"/>
    <lineage>
        <taxon>Eukaryota</taxon>
        <taxon>Viridiplantae</taxon>
        <taxon>Streptophyta</taxon>
        <taxon>Embryophyta</taxon>
        <taxon>Tracheophyta</taxon>
        <taxon>Spermatophyta</taxon>
        <taxon>Magnoliopsida</taxon>
        <taxon>eudicotyledons</taxon>
        <taxon>Gunneridae</taxon>
        <taxon>Pentapetalae</taxon>
        <taxon>Saxifragales</taxon>
        <taxon>Crassulaceae</taxon>
        <taxon>Kalanchoe</taxon>
    </lineage>
</organism>
<dbReference type="AlphaFoldDB" id="A0A7N0UHW4"/>
<dbReference type="Proteomes" id="UP000594263">
    <property type="component" value="Unplaced"/>
</dbReference>
<evidence type="ECO:0000313" key="1">
    <source>
        <dbReference type="EnsemblPlants" id="Kaladp0068s0314.1.v1.1"/>
    </source>
</evidence>
<name>A0A7N0UHW4_KALFE</name>
<dbReference type="EnsemblPlants" id="Kaladp0068s0314.1.v1.1">
    <property type="protein sequence ID" value="Kaladp0068s0314.1.v1.1"/>
    <property type="gene ID" value="Kaladp0068s0314.v1.1"/>
</dbReference>
<evidence type="ECO:0008006" key="3">
    <source>
        <dbReference type="Google" id="ProtNLM"/>
    </source>
</evidence>
<evidence type="ECO:0000313" key="2">
    <source>
        <dbReference type="Proteomes" id="UP000594263"/>
    </source>
</evidence>
<dbReference type="GO" id="GO:0046872">
    <property type="term" value="F:metal ion binding"/>
    <property type="evidence" value="ECO:0007669"/>
    <property type="project" value="InterPro"/>
</dbReference>
<dbReference type="InterPro" id="IPR036163">
    <property type="entry name" value="HMA_dom_sf"/>
</dbReference>
<keyword evidence="2" id="KW-1185">Reference proteome</keyword>
<dbReference type="PANTHER" id="PTHR47005">
    <property type="entry name" value="HEAVY METAL TRANSPORT/DETOXIFICATION SUPERFAMILY PROTEIN"/>
    <property type="match status" value="1"/>
</dbReference>
<sequence>MASSEVVLVPPSSCKSHHSRFITINQLHPHSHFSRLCINIADISTCLWLKQENSTEMEIKLRNLSCRVCYKKVNKILNKFPEIRDRAYDEKARTVTVKVISSDPETLRDRLYRESRFIQHIGINHPDKKKSDEGSDDHSIGCGCGCGQLAGPSYRCFSAPACYFEGCGGRNYYYCRRFGNCVSEDNAQGCVIM</sequence>
<dbReference type="Gramene" id="Kaladp0068s0314.1.v1.1">
    <property type="protein sequence ID" value="Kaladp0068s0314.1.v1.1"/>
    <property type="gene ID" value="Kaladp0068s0314.v1.1"/>
</dbReference>
<accession>A0A7N0UHW4</accession>
<reference evidence="1" key="1">
    <citation type="submission" date="2021-01" db="UniProtKB">
        <authorList>
            <consortium name="EnsemblPlants"/>
        </authorList>
    </citation>
    <scope>IDENTIFICATION</scope>
</reference>
<dbReference type="SUPFAM" id="SSF55008">
    <property type="entry name" value="HMA, heavy metal-associated domain"/>
    <property type="match status" value="1"/>
</dbReference>
<dbReference type="PANTHER" id="PTHR47005:SF5">
    <property type="entry name" value="HEAVY METAL TRANSPORT_DETOXIFICATION SUPERFAMILY PROTEIN"/>
    <property type="match status" value="1"/>
</dbReference>
<proteinExistence type="predicted"/>